<name>A0A7Y4DTM4_9VIBR</name>
<organism evidence="1 2">
    <name type="scientific">Vibrio chagasii</name>
    <dbReference type="NCBI Taxonomy" id="170679"/>
    <lineage>
        <taxon>Bacteria</taxon>
        <taxon>Pseudomonadati</taxon>
        <taxon>Pseudomonadota</taxon>
        <taxon>Gammaproteobacteria</taxon>
        <taxon>Vibrionales</taxon>
        <taxon>Vibrionaceae</taxon>
        <taxon>Vibrio</taxon>
    </lineage>
</organism>
<dbReference type="RefSeq" id="WP_171368986.1">
    <property type="nucleotide sequence ID" value="NZ_VTXW01000025.1"/>
</dbReference>
<gene>
    <name evidence="1" type="ORF">F0245_20120</name>
</gene>
<comment type="caution">
    <text evidence="1">The sequence shown here is derived from an EMBL/GenBank/DDBJ whole genome shotgun (WGS) entry which is preliminary data.</text>
</comment>
<proteinExistence type="predicted"/>
<evidence type="ECO:0000313" key="2">
    <source>
        <dbReference type="Proteomes" id="UP000525336"/>
    </source>
</evidence>
<accession>A0A7Y4DTM4</accession>
<sequence>MEIEILQEIRQQLSSLQGDVEAIKQLHMPMMVAEPIMTKDEIIGFVENQRSAFISTIQPSCEMLKLNTRVSSSVTSLALEIAAIAINSMEFVQTFIYYSGDVRDIYIRVFKIDAVHQSDNHAPLLDEHIFLHSPRALKALLDVQQRLVEIIAKAHREKRKVLA</sequence>
<reference evidence="1 2" key="1">
    <citation type="submission" date="2019-09" db="EMBL/GenBank/DDBJ databases">
        <title>Draft genome sequencing and comparative genomics of hatchery-associated Vibrios.</title>
        <authorList>
            <person name="Kehlet-Delgado H."/>
            <person name="Mueller R.S."/>
        </authorList>
    </citation>
    <scope>NUCLEOTIDE SEQUENCE [LARGE SCALE GENOMIC DNA]</scope>
    <source>
        <strain evidence="1 2">00-90-10</strain>
    </source>
</reference>
<dbReference type="Proteomes" id="UP000525336">
    <property type="component" value="Unassembled WGS sequence"/>
</dbReference>
<dbReference type="AlphaFoldDB" id="A0A7Y4DTM4"/>
<dbReference type="EMBL" id="VTXW01000025">
    <property type="protein sequence ID" value="NOH35636.1"/>
    <property type="molecule type" value="Genomic_DNA"/>
</dbReference>
<evidence type="ECO:0000313" key="1">
    <source>
        <dbReference type="EMBL" id="NOH35636.1"/>
    </source>
</evidence>
<protein>
    <submittedName>
        <fullName evidence="1">Uncharacterized protein</fullName>
    </submittedName>
</protein>